<keyword evidence="2" id="KW-1133">Transmembrane helix</keyword>
<keyword evidence="2" id="KW-0472">Membrane</keyword>
<dbReference type="RefSeq" id="WP_220635484.1">
    <property type="nucleotide sequence ID" value="NZ_CAJQUM010000001.1"/>
</dbReference>
<dbReference type="InterPro" id="IPR032389">
    <property type="entry name" value="GspB_C"/>
</dbReference>
<organism evidence="4 5">
    <name type="scientific">Georgfuchsia toluolica</name>
    <dbReference type="NCBI Taxonomy" id="424218"/>
    <lineage>
        <taxon>Bacteria</taxon>
        <taxon>Pseudomonadati</taxon>
        <taxon>Pseudomonadota</taxon>
        <taxon>Betaproteobacteria</taxon>
        <taxon>Nitrosomonadales</taxon>
        <taxon>Sterolibacteriaceae</taxon>
        <taxon>Georgfuchsia</taxon>
    </lineage>
</organism>
<feature type="domain" description="Type II secretion system protein GspB C-terminal" evidence="3">
    <location>
        <begin position="172"/>
        <end position="228"/>
    </location>
</feature>
<keyword evidence="2" id="KW-0812">Transmembrane</keyword>
<protein>
    <recommendedName>
        <fullName evidence="3">Type II secretion system protein GspB C-terminal domain-containing protein</fullName>
    </recommendedName>
</protein>
<dbReference type="EMBL" id="CAJQUM010000001">
    <property type="protein sequence ID" value="CAG4883524.1"/>
    <property type="molecule type" value="Genomic_DNA"/>
</dbReference>
<feature type="region of interest" description="Disordered" evidence="1">
    <location>
        <begin position="84"/>
        <end position="112"/>
    </location>
</feature>
<keyword evidence="5" id="KW-1185">Reference proteome</keyword>
<evidence type="ECO:0000256" key="1">
    <source>
        <dbReference type="SAM" id="MobiDB-lite"/>
    </source>
</evidence>
<accession>A0A916N274</accession>
<comment type="caution">
    <text evidence="4">The sequence shown here is derived from an EMBL/GenBank/DDBJ whole genome shotgun (WGS) entry which is preliminary data.</text>
</comment>
<evidence type="ECO:0000313" key="4">
    <source>
        <dbReference type="EMBL" id="CAG4883524.1"/>
    </source>
</evidence>
<feature type="transmembrane region" description="Helical" evidence="2">
    <location>
        <begin position="42"/>
        <end position="61"/>
    </location>
</feature>
<dbReference type="Pfam" id="PF16537">
    <property type="entry name" value="T2SSB"/>
    <property type="match status" value="1"/>
</dbReference>
<dbReference type="Proteomes" id="UP000742786">
    <property type="component" value="Unassembled WGS sequence"/>
</dbReference>
<dbReference type="GO" id="GO:0015627">
    <property type="term" value="C:type II protein secretion system complex"/>
    <property type="evidence" value="ECO:0007669"/>
    <property type="project" value="InterPro"/>
</dbReference>
<gene>
    <name evidence="4" type="ORF">GTOL_11407</name>
</gene>
<name>A0A916N274_9PROT</name>
<evidence type="ECO:0000313" key="5">
    <source>
        <dbReference type="Proteomes" id="UP000742786"/>
    </source>
</evidence>
<evidence type="ECO:0000256" key="2">
    <source>
        <dbReference type="SAM" id="Phobius"/>
    </source>
</evidence>
<dbReference type="AlphaFoldDB" id="A0A916N274"/>
<sequence>MSYILDALKKSDQQRRRGVAPTLLAPQLTAAVSERRLSKFHVLLAVLLITAGIVIGALRPWQGEQPASIPASAMVVQAARPPVAMTLPESNPPPSPASVQAQSPLHSEQEIPAQKPATATLPAPVAQPPNPIAVSVPPSAAGKPEVSAAAATTQEQTVMTMAELPLSIQQEIPKMTITVHAYSRTSKERLLGINDRMLREGDYLIPGLMLEQITPEGMIMNYKGYRFRHGVR</sequence>
<evidence type="ECO:0000259" key="3">
    <source>
        <dbReference type="Pfam" id="PF16537"/>
    </source>
</evidence>
<proteinExistence type="predicted"/>
<reference evidence="4" key="1">
    <citation type="submission" date="2021-04" db="EMBL/GenBank/DDBJ databases">
        <authorList>
            <person name="Hornung B."/>
        </authorList>
    </citation>
    <scope>NUCLEOTIDE SEQUENCE</scope>
    <source>
        <strain evidence="4">G5G6</strain>
    </source>
</reference>